<accession>A0A1I5PBQ6</accession>
<gene>
    <name evidence="2" type="ORF">SAMN05216234_11451</name>
</gene>
<evidence type="ECO:0000256" key="1">
    <source>
        <dbReference type="SAM" id="Coils"/>
    </source>
</evidence>
<dbReference type="AlphaFoldDB" id="A0A1I5PBQ6"/>
<sequence>MENMEKRQLLEDIEKLLSFDGNDTEINPNYLKYFTIDELISIKKELEKKYANMVEDNLEWMQQFKKQ</sequence>
<reference evidence="2 3" key="1">
    <citation type="submission" date="2016-10" db="EMBL/GenBank/DDBJ databases">
        <authorList>
            <person name="de Groot N.N."/>
        </authorList>
    </citation>
    <scope>NUCLEOTIDE SEQUENCE [LARGE SCALE GENOMIC DNA]</scope>
    <source>
        <strain evidence="2 3">EP1-55-1</strain>
    </source>
</reference>
<dbReference type="Proteomes" id="UP000199227">
    <property type="component" value="Unassembled WGS sequence"/>
</dbReference>
<dbReference type="STRING" id="223786.SAMN05216234_11451"/>
<dbReference type="OrthoDB" id="5349113at2"/>
<protein>
    <submittedName>
        <fullName evidence="2">Uncharacterized protein</fullName>
    </submittedName>
</protein>
<feature type="coiled-coil region" evidence="1">
    <location>
        <begin position="36"/>
        <end position="63"/>
    </location>
</feature>
<organism evidence="2 3">
    <name type="scientific">Hydrogenimonas thermophila</name>
    <dbReference type="NCBI Taxonomy" id="223786"/>
    <lineage>
        <taxon>Bacteria</taxon>
        <taxon>Pseudomonadati</taxon>
        <taxon>Campylobacterota</taxon>
        <taxon>Epsilonproteobacteria</taxon>
        <taxon>Campylobacterales</taxon>
        <taxon>Hydrogenimonadaceae</taxon>
        <taxon>Hydrogenimonas</taxon>
    </lineage>
</organism>
<proteinExistence type="predicted"/>
<evidence type="ECO:0000313" key="3">
    <source>
        <dbReference type="Proteomes" id="UP000199227"/>
    </source>
</evidence>
<name>A0A1I5PBQ6_9BACT</name>
<keyword evidence="1" id="KW-0175">Coiled coil</keyword>
<dbReference type="EMBL" id="FOXB01000014">
    <property type="protein sequence ID" value="SFP31413.1"/>
    <property type="molecule type" value="Genomic_DNA"/>
</dbReference>
<keyword evidence="3" id="KW-1185">Reference proteome</keyword>
<evidence type="ECO:0000313" key="2">
    <source>
        <dbReference type="EMBL" id="SFP31413.1"/>
    </source>
</evidence>